<evidence type="ECO:0000259" key="4">
    <source>
        <dbReference type="PROSITE" id="PS01031"/>
    </source>
</evidence>
<dbReference type="InterPro" id="IPR002068">
    <property type="entry name" value="A-crystallin/Hsp20_dom"/>
</dbReference>
<dbReference type="InterPro" id="IPR007052">
    <property type="entry name" value="CS_dom"/>
</dbReference>
<accession>A0A427XMQ6</accession>
<dbReference type="OrthoDB" id="1431247at2759"/>
<dbReference type="PROSITE" id="PS51203">
    <property type="entry name" value="CS"/>
    <property type="match status" value="1"/>
</dbReference>
<reference evidence="6 7" key="1">
    <citation type="submission" date="2018-11" db="EMBL/GenBank/DDBJ databases">
        <title>Genome sequence of Saitozyma podzolica DSM 27192.</title>
        <authorList>
            <person name="Aliyu H."/>
            <person name="Gorte O."/>
            <person name="Ochsenreither K."/>
        </authorList>
    </citation>
    <scope>NUCLEOTIDE SEQUENCE [LARGE SCALE GENOMIC DNA]</scope>
    <source>
        <strain evidence="6 7">DSM 27192</strain>
    </source>
</reference>
<dbReference type="PROSITE" id="PS01031">
    <property type="entry name" value="SHSP"/>
    <property type="match status" value="1"/>
</dbReference>
<organism evidence="6 7">
    <name type="scientific">Saitozyma podzolica</name>
    <dbReference type="NCBI Taxonomy" id="1890683"/>
    <lineage>
        <taxon>Eukaryota</taxon>
        <taxon>Fungi</taxon>
        <taxon>Dikarya</taxon>
        <taxon>Basidiomycota</taxon>
        <taxon>Agaricomycotina</taxon>
        <taxon>Tremellomycetes</taxon>
        <taxon>Tremellales</taxon>
        <taxon>Trimorphomycetaceae</taxon>
        <taxon>Saitozyma</taxon>
    </lineage>
</organism>
<dbReference type="Proteomes" id="UP000279259">
    <property type="component" value="Unassembled WGS sequence"/>
</dbReference>
<evidence type="ECO:0000256" key="3">
    <source>
        <dbReference type="RuleBase" id="RU003616"/>
    </source>
</evidence>
<comment type="similarity">
    <text evidence="2 3">Belongs to the small heat shock protein (HSP20) family.</text>
</comment>
<keyword evidence="1" id="KW-0346">Stress response</keyword>
<dbReference type="InterPro" id="IPR031107">
    <property type="entry name" value="Small_HSP"/>
</dbReference>
<dbReference type="STRING" id="1890683.A0A427XMQ6"/>
<sequence>MALARLFFDNDTDFDRMLSARMPTYFPGTTSAGWVDRYTPKFDIVQKDDNVTVLAELPGVKKEDVKVDLTQDGRLTISGTTHEEKEYEDEANVTHRERSFGTFSRSVSVPSGIKPTEIKASMDHGLLKVILPTKPKEPAVAQITIA</sequence>
<dbReference type="Pfam" id="PF00011">
    <property type="entry name" value="HSP20"/>
    <property type="match status" value="1"/>
</dbReference>
<evidence type="ECO:0000313" key="7">
    <source>
        <dbReference type="Proteomes" id="UP000279259"/>
    </source>
</evidence>
<feature type="domain" description="SHSP" evidence="4">
    <location>
        <begin position="33"/>
        <end position="146"/>
    </location>
</feature>
<dbReference type="PANTHER" id="PTHR11527">
    <property type="entry name" value="HEAT-SHOCK PROTEIN 20 FAMILY MEMBER"/>
    <property type="match status" value="1"/>
</dbReference>
<evidence type="ECO:0000256" key="2">
    <source>
        <dbReference type="PROSITE-ProRule" id="PRU00285"/>
    </source>
</evidence>
<dbReference type="Gene3D" id="2.60.40.790">
    <property type="match status" value="1"/>
</dbReference>
<dbReference type="EMBL" id="RSCD01000036">
    <property type="protein sequence ID" value="RSH80150.1"/>
    <property type="molecule type" value="Genomic_DNA"/>
</dbReference>
<name>A0A427XMQ6_9TREE</name>
<dbReference type="CDD" id="cd06471">
    <property type="entry name" value="ACD_LpsHSP_like"/>
    <property type="match status" value="1"/>
</dbReference>
<evidence type="ECO:0000256" key="1">
    <source>
        <dbReference type="ARBA" id="ARBA00023016"/>
    </source>
</evidence>
<dbReference type="InterPro" id="IPR008978">
    <property type="entry name" value="HSP20-like_chaperone"/>
</dbReference>
<keyword evidence="7" id="KW-1185">Reference proteome</keyword>
<gene>
    <name evidence="6" type="ORF">EHS25_007255</name>
</gene>
<evidence type="ECO:0000259" key="5">
    <source>
        <dbReference type="PROSITE" id="PS51203"/>
    </source>
</evidence>
<proteinExistence type="inferred from homology"/>
<dbReference type="AlphaFoldDB" id="A0A427XMQ6"/>
<feature type="domain" description="CS" evidence="5">
    <location>
        <begin position="37"/>
        <end position="146"/>
    </location>
</feature>
<protein>
    <submittedName>
        <fullName evidence="6">Uncharacterized protein</fullName>
    </submittedName>
</protein>
<evidence type="ECO:0000313" key="6">
    <source>
        <dbReference type="EMBL" id="RSH80150.1"/>
    </source>
</evidence>
<comment type="caution">
    <text evidence="6">The sequence shown here is derived from an EMBL/GenBank/DDBJ whole genome shotgun (WGS) entry which is preliminary data.</text>
</comment>
<dbReference type="SUPFAM" id="SSF49764">
    <property type="entry name" value="HSP20-like chaperones"/>
    <property type="match status" value="1"/>
</dbReference>